<keyword evidence="3" id="KW-1185">Reference proteome</keyword>
<accession>A0A4Z2HMY9</accession>
<evidence type="ECO:0000256" key="1">
    <source>
        <dbReference type="SAM" id="MobiDB-lite"/>
    </source>
</evidence>
<evidence type="ECO:0000313" key="3">
    <source>
        <dbReference type="Proteomes" id="UP000314294"/>
    </source>
</evidence>
<dbReference type="EMBL" id="SRLO01000207">
    <property type="protein sequence ID" value="TNN67216.1"/>
    <property type="molecule type" value="Genomic_DNA"/>
</dbReference>
<dbReference type="Proteomes" id="UP000314294">
    <property type="component" value="Unassembled WGS sequence"/>
</dbReference>
<reference evidence="2 3" key="1">
    <citation type="submission" date="2019-03" db="EMBL/GenBank/DDBJ databases">
        <title>First draft genome of Liparis tanakae, snailfish: a comprehensive survey of snailfish specific genes.</title>
        <authorList>
            <person name="Kim W."/>
            <person name="Song I."/>
            <person name="Jeong J.-H."/>
            <person name="Kim D."/>
            <person name="Kim S."/>
            <person name="Ryu S."/>
            <person name="Song J.Y."/>
            <person name="Lee S.K."/>
        </authorList>
    </citation>
    <scope>NUCLEOTIDE SEQUENCE [LARGE SCALE GENOMIC DNA]</scope>
    <source>
        <tissue evidence="2">Muscle</tissue>
    </source>
</reference>
<sequence>MEHGNLDVQQPTTPPTLQPITHPSQPRSRVLEWVRLGYWGGGGCLMEGCQAKRRRVAAGSSTVLRVAAEREDKQYCGKAVPSGYWQPALWLRGVRQLIRLPRLGQDTTC</sequence>
<organism evidence="2 3">
    <name type="scientific">Liparis tanakae</name>
    <name type="common">Tanaka's snailfish</name>
    <dbReference type="NCBI Taxonomy" id="230148"/>
    <lineage>
        <taxon>Eukaryota</taxon>
        <taxon>Metazoa</taxon>
        <taxon>Chordata</taxon>
        <taxon>Craniata</taxon>
        <taxon>Vertebrata</taxon>
        <taxon>Euteleostomi</taxon>
        <taxon>Actinopterygii</taxon>
        <taxon>Neopterygii</taxon>
        <taxon>Teleostei</taxon>
        <taxon>Neoteleostei</taxon>
        <taxon>Acanthomorphata</taxon>
        <taxon>Eupercaria</taxon>
        <taxon>Perciformes</taxon>
        <taxon>Cottioidei</taxon>
        <taxon>Cottales</taxon>
        <taxon>Liparidae</taxon>
        <taxon>Liparis</taxon>
    </lineage>
</organism>
<protein>
    <submittedName>
        <fullName evidence="2">Uncharacterized protein</fullName>
    </submittedName>
</protein>
<evidence type="ECO:0000313" key="2">
    <source>
        <dbReference type="EMBL" id="TNN67216.1"/>
    </source>
</evidence>
<dbReference type="AlphaFoldDB" id="A0A4Z2HMY9"/>
<feature type="region of interest" description="Disordered" evidence="1">
    <location>
        <begin position="1"/>
        <end position="25"/>
    </location>
</feature>
<name>A0A4Z2HMY9_9TELE</name>
<gene>
    <name evidence="2" type="ORF">EYF80_022554</name>
</gene>
<comment type="caution">
    <text evidence="2">The sequence shown here is derived from an EMBL/GenBank/DDBJ whole genome shotgun (WGS) entry which is preliminary data.</text>
</comment>
<proteinExistence type="predicted"/>